<dbReference type="AlphaFoldDB" id="A0A8H7DCD4"/>
<accession>A0A8H7DCD4</accession>
<evidence type="ECO:0000313" key="1">
    <source>
        <dbReference type="EMBL" id="KAF7370299.1"/>
    </source>
</evidence>
<dbReference type="EMBL" id="JACAZH010000004">
    <property type="protein sequence ID" value="KAF7370299.1"/>
    <property type="molecule type" value="Genomic_DNA"/>
</dbReference>
<gene>
    <name evidence="1" type="ORF">MSAN_00661200</name>
</gene>
<reference evidence="1" key="1">
    <citation type="submission" date="2020-05" db="EMBL/GenBank/DDBJ databases">
        <title>Mycena genomes resolve the evolution of fungal bioluminescence.</title>
        <authorList>
            <person name="Tsai I.J."/>
        </authorList>
    </citation>
    <scope>NUCLEOTIDE SEQUENCE</scope>
    <source>
        <strain evidence="1">160909Yilan</strain>
    </source>
</reference>
<sequence length="322" mass="35744">MAKIDARLVDGVKKVDDGFREYVGLYSMKTASDIPHLLRSFGPIFLPLIRAAENAYLQYELKIKKAVKKVGRTPTDLLFLIRLRQVQNDSSTPCVECDSSSSELSSTASSPCDTPERIAEPVSYPLRFSTPQEENFEPIPSVFPTASDIGRDIVEEGFLAADLPTFAQSSYVQKNLKRLRSPSDSEFSDNVDEDAGGVGWIVEKKLNLSRERSPVPKTIAPKDLGWSPPSIASARGLLLLGTTDGYIHPLERDENVAPMLRSGGSSLRPAFGVSLFSSRYAFGVSMNQLARLFEGRGRSKAYGFWFYESRWDRWISAKALDT</sequence>
<dbReference type="OrthoDB" id="3064705at2759"/>
<keyword evidence="2" id="KW-1185">Reference proteome</keyword>
<name>A0A8H7DCD4_9AGAR</name>
<organism evidence="1 2">
    <name type="scientific">Mycena sanguinolenta</name>
    <dbReference type="NCBI Taxonomy" id="230812"/>
    <lineage>
        <taxon>Eukaryota</taxon>
        <taxon>Fungi</taxon>
        <taxon>Dikarya</taxon>
        <taxon>Basidiomycota</taxon>
        <taxon>Agaricomycotina</taxon>
        <taxon>Agaricomycetes</taxon>
        <taxon>Agaricomycetidae</taxon>
        <taxon>Agaricales</taxon>
        <taxon>Marasmiineae</taxon>
        <taxon>Mycenaceae</taxon>
        <taxon>Mycena</taxon>
    </lineage>
</organism>
<comment type="caution">
    <text evidence="1">The sequence shown here is derived from an EMBL/GenBank/DDBJ whole genome shotgun (WGS) entry which is preliminary data.</text>
</comment>
<evidence type="ECO:0000313" key="2">
    <source>
        <dbReference type="Proteomes" id="UP000623467"/>
    </source>
</evidence>
<dbReference type="Proteomes" id="UP000623467">
    <property type="component" value="Unassembled WGS sequence"/>
</dbReference>
<proteinExistence type="predicted"/>
<protein>
    <submittedName>
        <fullName evidence="1">Uncharacterized protein</fullName>
    </submittedName>
</protein>